<organism evidence="2 3">
    <name type="scientific">Acanthosepion pharaonis</name>
    <name type="common">Pharaoh cuttlefish</name>
    <name type="synonym">Sepia pharaonis</name>
    <dbReference type="NCBI Taxonomy" id="158019"/>
    <lineage>
        <taxon>Eukaryota</taxon>
        <taxon>Metazoa</taxon>
        <taxon>Spiralia</taxon>
        <taxon>Lophotrochozoa</taxon>
        <taxon>Mollusca</taxon>
        <taxon>Cephalopoda</taxon>
        <taxon>Coleoidea</taxon>
        <taxon>Decapodiformes</taxon>
        <taxon>Sepiida</taxon>
        <taxon>Sepiina</taxon>
        <taxon>Sepiidae</taxon>
        <taxon>Acanthosepion</taxon>
    </lineage>
</organism>
<gene>
    <name evidence="2" type="ORF">SPHA_18165</name>
</gene>
<dbReference type="AlphaFoldDB" id="A0A812BLC4"/>
<keyword evidence="3" id="KW-1185">Reference proteome</keyword>
<feature type="transmembrane region" description="Helical" evidence="1">
    <location>
        <begin position="153"/>
        <end position="170"/>
    </location>
</feature>
<proteinExistence type="predicted"/>
<dbReference type="Proteomes" id="UP000597762">
    <property type="component" value="Unassembled WGS sequence"/>
</dbReference>
<sequence length="219" mass="25145">MLLEVGRDLERRVGAVAVKREATRRRSNPATGRRRQKTPEGVTCPAVEENFYIYLSTDLSLYLSKFIHIYLRLFISIYLSISLSKFIHICLSIYLSKFIHICLSVYLSIYLSKNKHKMHCLHQCQTVHIYLSVSIYLRLFTSVSDFSRLSQTVHIYLGPFTIYLSLYLSLPIVVEEQPPTLAICLGNLDFFGGDGALILSFFLSFFLILNFISQVVKGQ</sequence>
<protein>
    <submittedName>
        <fullName evidence="2">Uncharacterized protein</fullName>
    </submittedName>
</protein>
<name>A0A812BLC4_ACAPH</name>
<evidence type="ECO:0000313" key="2">
    <source>
        <dbReference type="EMBL" id="CAE1231557.1"/>
    </source>
</evidence>
<dbReference type="EMBL" id="CAHIKZ030000655">
    <property type="protein sequence ID" value="CAE1231557.1"/>
    <property type="molecule type" value="Genomic_DNA"/>
</dbReference>
<comment type="caution">
    <text evidence="2">The sequence shown here is derived from an EMBL/GenBank/DDBJ whole genome shotgun (WGS) entry which is preliminary data.</text>
</comment>
<accession>A0A812BLC4</accession>
<evidence type="ECO:0000313" key="3">
    <source>
        <dbReference type="Proteomes" id="UP000597762"/>
    </source>
</evidence>
<dbReference type="OrthoDB" id="6161790at2759"/>
<evidence type="ECO:0000256" key="1">
    <source>
        <dbReference type="SAM" id="Phobius"/>
    </source>
</evidence>
<keyword evidence="1" id="KW-1133">Transmembrane helix</keyword>
<feature type="transmembrane region" description="Helical" evidence="1">
    <location>
        <begin position="93"/>
        <end position="111"/>
    </location>
</feature>
<reference evidence="2" key="1">
    <citation type="submission" date="2021-01" db="EMBL/GenBank/DDBJ databases">
        <authorList>
            <person name="Li R."/>
            <person name="Bekaert M."/>
        </authorList>
    </citation>
    <scope>NUCLEOTIDE SEQUENCE</scope>
    <source>
        <strain evidence="2">Farmed</strain>
    </source>
</reference>
<keyword evidence="1" id="KW-0812">Transmembrane</keyword>
<feature type="transmembrane region" description="Helical" evidence="1">
    <location>
        <begin position="69"/>
        <end position="87"/>
    </location>
</feature>
<keyword evidence="1" id="KW-0472">Membrane</keyword>
<feature type="transmembrane region" description="Helical" evidence="1">
    <location>
        <begin position="190"/>
        <end position="212"/>
    </location>
</feature>